<feature type="transmembrane region" description="Helical" evidence="6">
    <location>
        <begin position="301"/>
        <end position="334"/>
    </location>
</feature>
<proteinExistence type="predicted"/>
<dbReference type="CDD" id="cd17328">
    <property type="entry name" value="MFS_spinster_like"/>
    <property type="match status" value="1"/>
</dbReference>
<dbReference type="InterPro" id="IPR011701">
    <property type="entry name" value="MFS"/>
</dbReference>
<keyword evidence="4 6" id="KW-1133">Transmembrane helix</keyword>
<dbReference type="PROSITE" id="PS50850">
    <property type="entry name" value="MFS"/>
    <property type="match status" value="1"/>
</dbReference>
<evidence type="ECO:0000259" key="7">
    <source>
        <dbReference type="PROSITE" id="PS50850"/>
    </source>
</evidence>
<name>A0ABN1AX46_9SPHN</name>
<evidence type="ECO:0000256" key="6">
    <source>
        <dbReference type="SAM" id="Phobius"/>
    </source>
</evidence>
<evidence type="ECO:0000256" key="5">
    <source>
        <dbReference type="ARBA" id="ARBA00023136"/>
    </source>
</evidence>
<dbReference type="InterPro" id="IPR020846">
    <property type="entry name" value="MFS_dom"/>
</dbReference>
<comment type="caution">
    <text evidence="8">The sequence shown here is derived from an EMBL/GenBank/DDBJ whole genome shotgun (WGS) entry which is preliminary data.</text>
</comment>
<organism evidence="8 9">
    <name type="scientific">Parasphingorhabdus litoris</name>
    <dbReference type="NCBI Taxonomy" id="394733"/>
    <lineage>
        <taxon>Bacteria</taxon>
        <taxon>Pseudomonadati</taxon>
        <taxon>Pseudomonadota</taxon>
        <taxon>Alphaproteobacteria</taxon>
        <taxon>Sphingomonadales</taxon>
        <taxon>Sphingomonadaceae</taxon>
        <taxon>Parasphingorhabdus</taxon>
    </lineage>
</organism>
<dbReference type="InterPro" id="IPR044770">
    <property type="entry name" value="MFS_spinster-like"/>
</dbReference>
<dbReference type="Gene3D" id="1.20.1250.20">
    <property type="entry name" value="MFS general substrate transporter like domains"/>
    <property type="match status" value="1"/>
</dbReference>
<feature type="transmembrane region" description="Helical" evidence="6">
    <location>
        <begin position="269"/>
        <end position="289"/>
    </location>
</feature>
<feature type="transmembrane region" description="Helical" evidence="6">
    <location>
        <begin position="146"/>
        <end position="169"/>
    </location>
</feature>
<dbReference type="InterPro" id="IPR036259">
    <property type="entry name" value="MFS_trans_sf"/>
</dbReference>
<dbReference type="RefSeq" id="WP_229955576.1">
    <property type="nucleotide sequence ID" value="NZ_BAAAEM010000003.1"/>
</dbReference>
<feature type="transmembrane region" description="Helical" evidence="6">
    <location>
        <begin position="398"/>
        <end position="420"/>
    </location>
</feature>
<dbReference type="SUPFAM" id="SSF103473">
    <property type="entry name" value="MFS general substrate transporter"/>
    <property type="match status" value="1"/>
</dbReference>
<feature type="transmembrane region" description="Helical" evidence="6">
    <location>
        <begin position="20"/>
        <end position="43"/>
    </location>
</feature>
<sequence>MVQQSAAVPGSKPGNMYRYYILFVMMLTYMFNITDRMVMSILIEDIKADFVLTDTQIGLLAGTAFTLFYVLLGIPAGRLADRTNRKKMISIAVSLWSLMTALCGVATGFWTLFLARLGVGVGEAGGNPPAISILTNYFQSHELSRAMGIFSIGAVLGPVVGFVAGGLLAETYGWRWTFIILGLPGILLGLLIYLTVREPDRSQFAAGDKEKAETQEPFATTMASLWKNRVFTRVALANALAVTASYAFAIWLAPILIRNFEIPVSQVGIYLGLAWIIGGVPSMILGGYLTDWLATRNPKWRAWYCAIVVLLALPLLCLCLLTDNLVLALVLYALGYGVHTSTQGPAIAMMQASVSPTERGTASSIASLSATFLGYFIGPAVAGAMSDRLAPDYGTLSLNYAVIGITILSLTLAILAYLYAARAVPDTPPKAA</sequence>
<feature type="transmembrane region" description="Helical" evidence="6">
    <location>
        <begin position="176"/>
        <end position="196"/>
    </location>
</feature>
<feature type="transmembrane region" description="Helical" evidence="6">
    <location>
        <begin position="235"/>
        <end position="257"/>
    </location>
</feature>
<evidence type="ECO:0000313" key="9">
    <source>
        <dbReference type="Proteomes" id="UP001500713"/>
    </source>
</evidence>
<keyword evidence="2" id="KW-0813">Transport</keyword>
<evidence type="ECO:0000256" key="3">
    <source>
        <dbReference type="ARBA" id="ARBA00022692"/>
    </source>
</evidence>
<evidence type="ECO:0000256" key="2">
    <source>
        <dbReference type="ARBA" id="ARBA00022448"/>
    </source>
</evidence>
<dbReference type="PANTHER" id="PTHR23505:SF79">
    <property type="entry name" value="PROTEIN SPINSTER"/>
    <property type="match status" value="1"/>
</dbReference>
<feature type="transmembrane region" description="Helical" evidence="6">
    <location>
        <begin position="88"/>
        <end position="113"/>
    </location>
</feature>
<protein>
    <submittedName>
        <fullName evidence="8">MFS transporter</fullName>
    </submittedName>
</protein>
<keyword evidence="9" id="KW-1185">Reference proteome</keyword>
<evidence type="ECO:0000256" key="1">
    <source>
        <dbReference type="ARBA" id="ARBA00004141"/>
    </source>
</evidence>
<evidence type="ECO:0000256" key="4">
    <source>
        <dbReference type="ARBA" id="ARBA00022989"/>
    </source>
</evidence>
<evidence type="ECO:0000313" key="8">
    <source>
        <dbReference type="EMBL" id="GAA0485692.1"/>
    </source>
</evidence>
<reference evidence="8 9" key="1">
    <citation type="journal article" date="2019" name="Int. J. Syst. Evol. Microbiol.">
        <title>The Global Catalogue of Microorganisms (GCM) 10K type strain sequencing project: providing services to taxonomists for standard genome sequencing and annotation.</title>
        <authorList>
            <consortium name="The Broad Institute Genomics Platform"/>
            <consortium name="The Broad Institute Genome Sequencing Center for Infectious Disease"/>
            <person name="Wu L."/>
            <person name="Ma J."/>
        </authorList>
    </citation>
    <scope>NUCLEOTIDE SEQUENCE [LARGE SCALE GENOMIC DNA]</scope>
    <source>
        <strain evidence="8 9">JCM 14162</strain>
    </source>
</reference>
<feature type="domain" description="Major facilitator superfamily (MFS) profile" evidence="7">
    <location>
        <begin position="21"/>
        <end position="428"/>
    </location>
</feature>
<dbReference type="Pfam" id="PF07690">
    <property type="entry name" value="MFS_1"/>
    <property type="match status" value="1"/>
</dbReference>
<keyword evidence="3 6" id="KW-0812">Transmembrane</keyword>
<keyword evidence="5 6" id="KW-0472">Membrane</keyword>
<comment type="subcellular location">
    <subcellularLocation>
        <location evidence="1">Membrane</location>
        <topology evidence="1">Multi-pass membrane protein</topology>
    </subcellularLocation>
</comment>
<dbReference type="Proteomes" id="UP001500713">
    <property type="component" value="Unassembled WGS sequence"/>
</dbReference>
<gene>
    <name evidence="8" type="ORF">GCM10009096_30560</name>
</gene>
<dbReference type="PANTHER" id="PTHR23505">
    <property type="entry name" value="SPINSTER"/>
    <property type="match status" value="1"/>
</dbReference>
<feature type="transmembrane region" description="Helical" evidence="6">
    <location>
        <begin position="55"/>
        <end position="76"/>
    </location>
</feature>
<dbReference type="EMBL" id="BAAAEM010000003">
    <property type="protein sequence ID" value="GAA0485692.1"/>
    <property type="molecule type" value="Genomic_DNA"/>
</dbReference>
<accession>A0ABN1AX46</accession>
<feature type="transmembrane region" description="Helical" evidence="6">
    <location>
        <begin position="365"/>
        <end position="386"/>
    </location>
</feature>